<reference evidence="3" key="1">
    <citation type="journal article" date="2019" name="Int. J. Syst. Evol. Microbiol.">
        <title>The Global Catalogue of Microorganisms (GCM) 10K type strain sequencing project: providing services to taxonomists for standard genome sequencing and annotation.</title>
        <authorList>
            <consortium name="The Broad Institute Genomics Platform"/>
            <consortium name="The Broad Institute Genome Sequencing Center for Infectious Disease"/>
            <person name="Wu L."/>
            <person name="Ma J."/>
        </authorList>
    </citation>
    <scope>NUCLEOTIDE SEQUENCE [LARGE SCALE GENOMIC DNA]</scope>
    <source>
        <strain evidence="3">JCM 19134</strain>
    </source>
</reference>
<dbReference type="PANTHER" id="PTHR45458:SF1">
    <property type="entry name" value="SHORT CHAIN DEHYDROGENASE"/>
    <property type="match status" value="1"/>
</dbReference>
<evidence type="ECO:0000256" key="1">
    <source>
        <dbReference type="RuleBase" id="RU000363"/>
    </source>
</evidence>
<dbReference type="GO" id="GO:0016616">
    <property type="term" value="F:oxidoreductase activity, acting on the CH-OH group of donors, NAD or NADP as acceptor"/>
    <property type="evidence" value="ECO:0007669"/>
    <property type="project" value="TreeGrafter"/>
</dbReference>
<dbReference type="PANTHER" id="PTHR45458">
    <property type="entry name" value="SHORT-CHAIN DEHYDROGENASE/REDUCTASE SDR"/>
    <property type="match status" value="1"/>
</dbReference>
<dbReference type="InterPro" id="IPR052184">
    <property type="entry name" value="SDR_enzymes"/>
</dbReference>
<dbReference type="RefSeq" id="WP_345428028.1">
    <property type="nucleotide sequence ID" value="NZ_AP031496.1"/>
</dbReference>
<dbReference type="Gene3D" id="3.40.50.720">
    <property type="entry name" value="NAD(P)-binding Rossmann-like Domain"/>
    <property type="match status" value="1"/>
</dbReference>
<keyword evidence="3" id="KW-1185">Reference proteome</keyword>
<evidence type="ECO:0000313" key="2">
    <source>
        <dbReference type="EMBL" id="GAA4961175.1"/>
    </source>
</evidence>
<evidence type="ECO:0000313" key="3">
    <source>
        <dbReference type="Proteomes" id="UP001409585"/>
    </source>
</evidence>
<organism evidence="2 3">
    <name type="scientific">Halioxenophilus aromaticivorans</name>
    <dbReference type="NCBI Taxonomy" id="1306992"/>
    <lineage>
        <taxon>Bacteria</taxon>
        <taxon>Pseudomonadati</taxon>
        <taxon>Pseudomonadota</taxon>
        <taxon>Gammaproteobacteria</taxon>
        <taxon>Alteromonadales</taxon>
        <taxon>Alteromonadaceae</taxon>
        <taxon>Halioxenophilus</taxon>
    </lineage>
</organism>
<comment type="caution">
    <text evidence="2">The sequence shown here is derived from an EMBL/GenBank/DDBJ whole genome shotgun (WGS) entry which is preliminary data.</text>
</comment>
<comment type="similarity">
    <text evidence="1">Belongs to the short-chain dehydrogenases/reductases (SDR) family.</text>
</comment>
<sequence length="224" mass="23988">MKNIVITGANRGIGLALCQHYCNNGDRVFALCRTASPALEQTSAHVITGIDVSQADVGEKVFGVLCHHLHDQAIDLLINNAGIMHEEFLGEFDYEHMLAQFRVNSLAPIMISQALLPYLNKGGKIAMITSRMGSIEDNTSGGYYGYRMSKTALNIASVSLAKDIAPRGIAVAILHPGFVQTDMVDGTGNITAEESAAGLAARIAETDLTNSGQFKHSDGQSLPW</sequence>
<proteinExistence type="inferred from homology"/>
<dbReference type="SUPFAM" id="SSF51735">
    <property type="entry name" value="NAD(P)-binding Rossmann-fold domains"/>
    <property type="match status" value="1"/>
</dbReference>
<dbReference type="InterPro" id="IPR002347">
    <property type="entry name" value="SDR_fam"/>
</dbReference>
<protein>
    <submittedName>
        <fullName evidence="2">SDR family oxidoreductase</fullName>
    </submittedName>
</protein>
<name>A0AAV3U9R5_9ALTE</name>
<dbReference type="Pfam" id="PF00106">
    <property type="entry name" value="adh_short"/>
    <property type="match status" value="1"/>
</dbReference>
<dbReference type="CDD" id="cd05325">
    <property type="entry name" value="carb_red_sniffer_like_SDR_c"/>
    <property type="match status" value="1"/>
</dbReference>
<dbReference type="EMBL" id="BAABLX010000080">
    <property type="protein sequence ID" value="GAA4961175.1"/>
    <property type="molecule type" value="Genomic_DNA"/>
</dbReference>
<dbReference type="PRINTS" id="PR00080">
    <property type="entry name" value="SDRFAMILY"/>
</dbReference>
<dbReference type="PRINTS" id="PR00081">
    <property type="entry name" value="GDHRDH"/>
</dbReference>
<accession>A0AAV3U9R5</accession>
<dbReference type="AlphaFoldDB" id="A0AAV3U9R5"/>
<dbReference type="Proteomes" id="UP001409585">
    <property type="component" value="Unassembled WGS sequence"/>
</dbReference>
<dbReference type="InterPro" id="IPR036291">
    <property type="entry name" value="NAD(P)-bd_dom_sf"/>
</dbReference>
<gene>
    <name evidence="2" type="ORF">GCM10025791_48320</name>
</gene>